<feature type="transmembrane region" description="Helical" evidence="1">
    <location>
        <begin position="72"/>
        <end position="93"/>
    </location>
</feature>
<feature type="transmembrane region" description="Helical" evidence="1">
    <location>
        <begin position="36"/>
        <end position="60"/>
    </location>
</feature>
<gene>
    <name evidence="2" type="ORF">F900_03607</name>
</gene>
<dbReference type="Proteomes" id="UP000013248">
    <property type="component" value="Unassembled WGS sequence"/>
</dbReference>
<protein>
    <submittedName>
        <fullName evidence="2">Uncharacterized protein</fullName>
    </submittedName>
</protein>
<keyword evidence="1" id="KW-0472">Membrane</keyword>
<evidence type="ECO:0000256" key="1">
    <source>
        <dbReference type="SAM" id="Phobius"/>
    </source>
</evidence>
<dbReference type="eggNOG" id="ENOG5032CBE">
    <property type="taxonomic scope" value="Bacteria"/>
</dbReference>
<accession>N9LPH7</accession>
<keyword evidence="1" id="KW-0812">Transmembrane</keyword>
<proteinExistence type="predicted"/>
<name>N9LPH7_9GAMM</name>
<evidence type="ECO:0000313" key="3">
    <source>
        <dbReference type="Proteomes" id="UP000013248"/>
    </source>
</evidence>
<reference evidence="2 3" key="1">
    <citation type="submission" date="2013-02" db="EMBL/GenBank/DDBJ databases">
        <title>The Genome Sequence of Acinetobacter sp. ANC 3862.</title>
        <authorList>
            <consortium name="The Broad Institute Genome Sequencing Platform"/>
            <consortium name="The Broad Institute Genome Sequencing Center for Infectious Disease"/>
            <person name="Cerqueira G."/>
            <person name="Feldgarden M."/>
            <person name="Courvalin P."/>
            <person name="Perichon B."/>
            <person name="Grillot-Courvalin C."/>
            <person name="Clermont D."/>
            <person name="Rocha E."/>
            <person name="Yoon E.-J."/>
            <person name="Nemec A."/>
            <person name="Walker B."/>
            <person name="Young S.K."/>
            <person name="Zeng Q."/>
            <person name="Gargeya S."/>
            <person name="Fitzgerald M."/>
            <person name="Haas B."/>
            <person name="Abouelleil A."/>
            <person name="Alvarado L."/>
            <person name="Arachchi H.M."/>
            <person name="Berlin A.M."/>
            <person name="Chapman S.B."/>
            <person name="Dewar J."/>
            <person name="Goldberg J."/>
            <person name="Griggs A."/>
            <person name="Gujja S."/>
            <person name="Hansen M."/>
            <person name="Howarth C."/>
            <person name="Imamovic A."/>
            <person name="Larimer J."/>
            <person name="McCowan C."/>
            <person name="Murphy C."/>
            <person name="Neiman D."/>
            <person name="Pearson M."/>
            <person name="Priest M."/>
            <person name="Roberts A."/>
            <person name="Saif S."/>
            <person name="Shea T."/>
            <person name="Sisk P."/>
            <person name="Sykes S."/>
            <person name="Wortman J."/>
            <person name="Nusbaum C."/>
            <person name="Birren B."/>
        </authorList>
    </citation>
    <scope>NUCLEOTIDE SEQUENCE [LARGE SCALE GENOMIC DNA]</scope>
    <source>
        <strain evidence="2 3">ANC 3862</strain>
    </source>
</reference>
<dbReference type="EMBL" id="APRP01000034">
    <property type="protein sequence ID" value="ENW98133.1"/>
    <property type="molecule type" value="Genomic_DNA"/>
</dbReference>
<sequence length="127" mass="14979">MLLKLLFVLWLLGCLNIIYFGFQLDPFLIKSEPEYIYQYPIGGVILISLFFSSYFIVTYFLKSTSSIRKHPFRSCTILSIITFIQLLIAYSSAMHAPPFMWAYMINIFILFFFHLVLCVSIIRHKKE</sequence>
<evidence type="ECO:0000313" key="2">
    <source>
        <dbReference type="EMBL" id="ENW98133.1"/>
    </source>
</evidence>
<dbReference type="HOGENOM" id="CLU_1965784_0_0_6"/>
<keyword evidence="1" id="KW-1133">Transmembrane helix</keyword>
<comment type="caution">
    <text evidence="2">The sequence shown here is derived from an EMBL/GenBank/DDBJ whole genome shotgun (WGS) entry which is preliminary data.</text>
</comment>
<feature type="transmembrane region" description="Helical" evidence="1">
    <location>
        <begin position="99"/>
        <end position="122"/>
    </location>
</feature>
<dbReference type="AlphaFoldDB" id="N9LPH7"/>
<organism evidence="2 3">
    <name type="scientific">Acinetobacter modestus</name>
    <dbReference type="NCBI Taxonomy" id="1776740"/>
    <lineage>
        <taxon>Bacteria</taxon>
        <taxon>Pseudomonadati</taxon>
        <taxon>Pseudomonadota</taxon>
        <taxon>Gammaproteobacteria</taxon>
        <taxon>Moraxellales</taxon>
        <taxon>Moraxellaceae</taxon>
        <taxon>Acinetobacter</taxon>
    </lineage>
</organism>